<gene>
    <name evidence="1" type="ORF">MHBO_002809</name>
</gene>
<reference evidence="1 2" key="1">
    <citation type="journal article" date="2024" name="BMC Biol.">
        <title>Comparative genomics of Ascetosporea gives new insight into the evolutionary basis for animal parasitism in Rhizaria.</title>
        <authorList>
            <person name="Hiltunen Thoren M."/>
            <person name="Onut-Brannstrom I."/>
            <person name="Alfjorden A."/>
            <person name="Peckova H."/>
            <person name="Swords F."/>
            <person name="Hooper C."/>
            <person name="Holzer A.S."/>
            <person name="Bass D."/>
            <person name="Burki F."/>
        </authorList>
    </citation>
    <scope>NUCLEOTIDE SEQUENCE [LARGE SCALE GENOMIC DNA]</scope>
    <source>
        <strain evidence="1">20-A016</strain>
    </source>
</reference>
<keyword evidence="2" id="KW-1185">Reference proteome</keyword>
<organism evidence="1 2">
    <name type="scientific">Bonamia ostreae</name>
    <dbReference type="NCBI Taxonomy" id="126728"/>
    <lineage>
        <taxon>Eukaryota</taxon>
        <taxon>Sar</taxon>
        <taxon>Rhizaria</taxon>
        <taxon>Endomyxa</taxon>
        <taxon>Ascetosporea</taxon>
        <taxon>Haplosporida</taxon>
        <taxon>Bonamia</taxon>
    </lineage>
</organism>
<name>A0ABV2AP65_9EUKA</name>
<dbReference type="Proteomes" id="UP001439008">
    <property type="component" value="Unassembled WGS sequence"/>
</dbReference>
<protein>
    <submittedName>
        <fullName evidence="1">Uncharacterized protein</fullName>
    </submittedName>
</protein>
<dbReference type="EMBL" id="JBDODL010001196">
    <property type="protein sequence ID" value="MES1921254.1"/>
    <property type="molecule type" value="Genomic_DNA"/>
</dbReference>
<comment type="caution">
    <text evidence="1">The sequence shown here is derived from an EMBL/GenBank/DDBJ whole genome shotgun (WGS) entry which is preliminary data.</text>
</comment>
<sequence>MLVRKTLVMLAKMYGYSPEMLLSILRSDSQKSREILGVKWKDDFKSFRCDSRCGCVATQVSKRLLPKPIEILRRVPRGPFLIYCACKWKSFFAFKKLREI</sequence>
<accession>A0ABV2AP65</accession>
<proteinExistence type="predicted"/>
<evidence type="ECO:0000313" key="2">
    <source>
        <dbReference type="Proteomes" id="UP001439008"/>
    </source>
</evidence>
<evidence type="ECO:0000313" key="1">
    <source>
        <dbReference type="EMBL" id="MES1921254.1"/>
    </source>
</evidence>